<accession>A0A1E5VUX9</accession>
<dbReference type="SUPFAM" id="SSF48264">
    <property type="entry name" value="Cytochrome P450"/>
    <property type="match status" value="1"/>
</dbReference>
<evidence type="ECO:0000313" key="9">
    <source>
        <dbReference type="Proteomes" id="UP000095767"/>
    </source>
</evidence>
<evidence type="ECO:0000256" key="5">
    <source>
        <dbReference type="ARBA" id="ARBA00023002"/>
    </source>
</evidence>
<protein>
    <submittedName>
        <fullName evidence="8">Uncharacterized protein</fullName>
    </submittedName>
</protein>
<dbReference type="PANTHER" id="PTHR47955:SF19">
    <property type="entry name" value="CYTOCHROME P450 71A9-LIKE ISOFORM X1"/>
    <property type="match status" value="1"/>
</dbReference>
<dbReference type="GO" id="GO:0004497">
    <property type="term" value="F:monooxygenase activity"/>
    <property type="evidence" value="ECO:0007669"/>
    <property type="project" value="UniProtKB-KW"/>
</dbReference>
<proteinExistence type="inferred from homology"/>
<evidence type="ECO:0000256" key="6">
    <source>
        <dbReference type="ARBA" id="ARBA00023004"/>
    </source>
</evidence>
<comment type="caution">
    <text evidence="8">The sequence shown here is derived from an EMBL/GenBank/DDBJ whole genome shotgun (WGS) entry which is preliminary data.</text>
</comment>
<dbReference type="GO" id="GO:0020037">
    <property type="term" value="F:heme binding"/>
    <property type="evidence" value="ECO:0007669"/>
    <property type="project" value="InterPro"/>
</dbReference>
<dbReference type="GO" id="GO:0016705">
    <property type="term" value="F:oxidoreductase activity, acting on paired donors, with incorporation or reduction of molecular oxygen"/>
    <property type="evidence" value="ECO:0007669"/>
    <property type="project" value="InterPro"/>
</dbReference>
<sequence length="146" mass="16364">MSVLFPLLLLIKLKEHGRHGVRLPPGPWRLPVIGSLHRLIGKPLVHRALADLSRSLDAPLMYLKLGEVPGEKVNVSKRIATVIADAAVRAMIGDRFERREEFLEAVEELNKLASAFSLGDLFPSSWFVNFISGITRRAHANRLKRV</sequence>
<dbReference type="STRING" id="888268.A0A1E5VUX9"/>
<dbReference type="InterPro" id="IPR036396">
    <property type="entry name" value="Cyt_P450_sf"/>
</dbReference>
<keyword evidence="7" id="KW-0503">Monooxygenase</keyword>
<name>A0A1E5VUX9_9POAL</name>
<keyword evidence="9" id="KW-1185">Reference proteome</keyword>
<evidence type="ECO:0000313" key="8">
    <source>
        <dbReference type="EMBL" id="OEL28926.1"/>
    </source>
</evidence>
<dbReference type="Proteomes" id="UP000095767">
    <property type="component" value="Unassembled WGS sequence"/>
</dbReference>
<evidence type="ECO:0000256" key="7">
    <source>
        <dbReference type="ARBA" id="ARBA00023033"/>
    </source>
</evidence>
<dbReference type="OrthoDB" id="693761at2759"/>
<organism evidence="8 9">
    <name type="scientific">Dichanthelium oligosanthes</name>
    <dbReference type="NCBI Taxonomy" id="888268"/>
    <lineage>
        <taxon>Eukaryota</taxon>
        <taxon>Viridiplantae</taxon>
        <taxon>Streptophyta</taxon>
        <taxon>Embryophyta</taxon>
        <taxon>Tracheophyta</taxon>
        <taxon>Spermatophyta</taxon>
        <taxon>Magnoliopsida</taxon>
        <taxon>Liliopsida</taxon>
        <taxon>Poales</taxon>
        <taxon>Poaceae</taxon>
        <taxon>PACMAD clade</taxon>
        <taxon>Panicoideae</taxon>
        <taxon>Panicodae</taxon>
        <taxon>Paniceae</taxon>
        <taxon>Dichantheliinae</taxon>
        <taxon>Dichanthelium</taxon>
    </lineage>
</organism>
<evidence type="ECO:0000256" key="3">
    <source>
        <dbReference type="ARBA" id="ARBA00022617"/>
    </source>
</evidence>
<reference evidence="8 9" key="1">
    <citation type="submission" date="2016-09" db="EMBL/GenBank/DDBJ databases">
        <title>The draft genome of Dichanthelium oligosanthes: A C3 panicoid grass species.</title>
        <authorList>
            <person name="Studer A.J."/>
            <person name="Schnable J.C."/>
            <person name="Brutnell T.P."/>
        </authorList>
    </citation>
    <scope>NUCLEOTIDE SEQUENCE [LARGE SCALE GENOMIC DNA]</scope>
    <source>
        <strain evidence="9">cv. Kellogg 1175</strain>
        <tissue evidence="8">Leaf</tissue>
    </source>
</reference>
<comment type="cofactor">
    <cofactor evidence="1">
        <name>heme</name>
        <dbReference type="ChEBI" id="CHEBI:30413"/>
    </cofactor>
</comment>
<gene>
    <name evidence="8" type="ORF">BAE44_0010057</name>
</gene>
<keyword evidence="3" id="KW-0349">Heme</keyword>
<evidence type="ECO:0000256" key="4">
    <source>
        <dbReference type="ARBA" id="ARBA00022723"/>
    </source>
</evidence>
<dbReference type="EMBL" id="LWDX02028846">
    <property type="protein sequence ID" value="OEL28926.1"/>
    <property type="molecule type" value="Genomic_DNA"/>
</dbReference>
<dbReference type="AlphaFoldDB" id="A0A1E5VUX9"/>
<keyword evidence="6" id="KW-0408">Iron</keyword>
<comment type="similarity">
    <text evidence="2">Belongs to the cytochrome P450 family.</text>
</comment>
<keyword evidence="4" id="KW-0479">Metal-binding</keyword>
<keyword evidence="5" id="KW-0560">Oxidoreductase</keyword>
<evidence type="ECO:0000256" key="2">
    <source>
        <dbReference type="ARBA" id="ARBA00010617"/>
    </source>
</evidence>
<dbReference type="Gene3D" id="1.10.630.10">
    <property type="entry name" value="Cytochrome P450"/>
    <property type="match status" value="1"/>
</dbReference>
<dbReference type="GO" id="GO:0005506">
    <property type="term" value="F:iron ion binding"/>
    <property type="evidence" value="ECO:0007669"/>
    <property type="project" value="InterPro"/>
</dbReference>
<evidence type="ECO:0000256" key="1">
    <source>
        <dbReference type="ARBA" id="ARBA00001971"/>
    </source>
</evidence>
<dbReference type="PANTHER" id="PTHR47955">
    <property type="entry name" value="CYTOCHROME P450 FAMILY 71 PROTEIN"/>
    <property type="match status" value="1"/>
</dbReference>